<accession>A0A9N9S010</accession>
<gene>
    <name evidence="2" type="ORF">CHIRRI_LOCUS9923</name>
</gene>
<dbReference type="Proteomes" id="UP001153620">
    <property type="component" value="Chromosome 3"/>
</dbReference>
<keyword evidence="3" id="KW-1185">Reference proteome</keyword>
<reference evidence="2" key="1">
    <citation type="submission" date="2022-01" db="EMBL/GenBank/DDBJ databases">
        <authorList>
            <person name="King R."/>
        </authorList>
    </citation>
    <scope>NUCLEOTIDE SEQUENCE</scope>
</reference>
<evidence type="ECO:0000313" key="2">
    <source>
        <dbReference type="EMBL" id="CAG9807073.1"/>
    </source>
</evidence>
<dbReference type="EMBL" id="OU895879">
    <property type="protein sequence ID" value="CAG9807073.1"/>
    <property type="molecule type" value="Genomic_DNA"/>
</dbReference>
<dbReference type="OrthoDB" id="7743490at2759"/>
<dbReference type="AlphaFoldDB" id="A0A9N9S010"/>
<proteinExistence type="predicted"/>
<keyword evidence="1" id="KW-0732">Signal</keyword>
<evidence type="ECO:0000256" key="1">
    <source>
        <dbReference type="SAM" id="SignalP"/>
    </source>
</evidence>
<feature type="chain" id="PRO_5040274070" evidence="1">
    <location>
        <begin position="20"/>
        <end position="110"/>
    </location>
</feature>
<organism evidence="2 3">
    <name type="scientific">Chironomus riparius</name>
    <dbReference type="NCBI Taxonomy" id="315576"/>
    <lineage>
        <taxon>Eukaryota</taxon>
        <taxon>Metazoa</taxon>
        <taxon>Ecdysozoa</taxon>
        <taxon>Arthropoda</taxon>
        <taxon>Hexapoda</taxon>
        <taxon>Insecta</taxon>
        <taxon>Pterygota</taxon>
        <taxon>Neoptera</taxon>
        <taxon>Endopterygota</taxon>
        <taxon>Diptera</taxon>
        <taxon>Nematocera</taxon>
        <taxon>Chironomoidea</taxon>
        <taxon>Chironomidae</taxon>
        <taxon>Chironominae</taxon>
        <taxon>Chironomus</taxon>
    </lineage>
</organism>
<sequence>MKLTVAIFTFLAAIAAIKANPISINENNVGDIVTVGVNANANLSSDINVNVITALLALVNQQAAIINPQADGSVPQTPDLSSFISPEFLNEVKNIKITPEMIDGLKKLIN</sequence>
<evidence type="ECO:0000313" key="3">
    <source>
        <dbReference type="Proteomes" id="UP001153620"/>
    </source>
</evidence>
<name>A0A9N9S010_9DIPT</name>
<reference evidence="2" key="2">
    <citation type="submission" date="2022-10" db="EMBL/GenBank/DDBJ databases">
        <authorList>
            <consortium name="ENA_rothamsted_submissions"/>
            <consortium name="culmorum"/>
            <person name="King R."/>
        </authorList>
    </citation>
    <scope>NUCLEOTIDE SEQUENCE</scope>
</reference>
<feature type="signal peptide" evidence="1">
    <location>
        <begin position="1"/>
        <end position="19"/>
    </location>
</feature>
<protein>
    <submittedName>
        <fullName evidence="2">Uncharacterized protein</fullName>
    </submittedName>
</protein>